<dbReference type="Proteomes" id="UP001268683">
    <property type="component" value="Chromosome"/>
</dbReference>
<dbReference type="Gene3D" id="3.40.605.10">
    <property type="entry name" value="Aldehyde Dehydrogenase, Chain A, domain 1"/>
    <property type="match status" value="1"/>
</dbReference>
<dbReference type="Pfam" id="PF00171">
    <property type="entry name" value="Aldedh"/>
    <property type="match status" value="1"/>
</dbReference>
<dbReference type="PROSITE" id="PS00687">
    <property type="entry name" value="ALDEHYDE_DEHYDR_GLU"/>
    <property type="match status" value="1"/>
</dbReference>
<protein>
    <submittedName>
        <fullName evidence="7">Aldehyde dehydrogenase family protein</fullName>
        <ecNumber evidence="7">1.2.1.-</ecNumber>
    </submittedName>
</protein>
<dbReference type="FunFam" id="3.40.605.10:FF:000007">
    <property type="entry name" value="NAD/NADP-dependent betaine aldehyde dehydrogenase"/>
    <property type="match status" value="1"/>
</dbReference>
<keyword evidence="3" id="KW-0520">NAD</keyword>
<dbReference type="KEGG" id="tmk:QGN29_03985"/>
<dbReference type="InterPro" id="IPR016163">
    <property type="entry name" value="Ald_DH_C"/>
</dbReference>
<evidence type="ECO:0000256" key="1">
    <source>
        <dbReference type="ARBA" id="ARBA00009986"/>
    </source>
</evidence>
<dbReference type="RefSeq" id="WP_310799385.1">
    <property type="nucleotide sequence ID" value="NZ_CP123872.1"/>
</dbReference>
<dbReference type="SUPFAM" id="SSF53720">
    <property type="entry name" value="ALDH-like"/>
    <property type="match status" value="1"/>
</dbReference>
<dbReference type="InterPro" id="IPR029510">
    <property type="entry name" value="Ald_DH_CS_GLU"/>
</dbReference>
<dbReference type="AlphaFoldDB" id="A0AA52HAE2"/>
<keyword evidence="2 5" id="KW-0560">Oxidoreductase</keyword>
<organism evidence="7 8">
    <name type="scientific">Temperatibacter marinus</name>
    <dbReference type="NCBI Taxonomy" id="1456591"/>
    <lineage>
        <taxon>Bacteria</taxon>
        <taxon>Pseudomonadati</taxon>
        <taxon>Pseudomonadota</taxon>
        <taxon>Alphaproteobacteria</taxon>
        <taxon>Kordiimonadales</taxon>
        <taxon>Temperatibacteraceae</taxon>
        <taxon>Temperatibacter</taxon>
    </lineage>
</organism>
<evidence type="ECO:0000256" key="4">
    <source>
        <dbReference type="PROSITE-ProRule" id="PRU10007"/>
    </source>
</evidence>
<dbReference type="PROSITE" id="PS00070">
    <property type="entry name" value="ALDEHYDE_DEHYDR_CYS"/>
    <property type="match status" value="1"/>
</dbReference>
<dbReference type="InterPro" id="IPR016160">
    <property type="entry name" value="Ald_DH_CS_CYS"/>
</dbReference>
<feature type="domain" description="Aldehyde dehydrogenase" evidence="6">
    <location>
        <begin position="17"/>
        <end position="473"/>
    </location>
</feature>
<dbReference type="GO" id="GO:0016620">
    <property type="term" value="F:oxidoreductase activity, acting on the aldehyde or oxo group of donors, NAD or NADP as acceptor"/>
    <property type="evidence" value="ECO:0007669"/>
    <property type="project" value="InterPro"/>
</dbReference>
<dbReference type="PANTHER" id="PTHR42986:SF1">
    <property type="entry name" value="BENZALDEHYDE DEHYDROGENASE YFMT"/>
    <property type="match status" value="1"/>
</dbReference>
<evidence type="ECO:0000256" key="3">
    <source>
        <dbReference type="ARBA" id="ARBA00023027"/>
    </source>
</evidence>
<sequence>MTVRTFGHIIGGEEIAAQSGKTFDVLSPSTQAVIGVCADGASEDIDAAVSSARAGFKIWSDLAPKDREACLLKAADLVEKEGVERFLNTLMHESGSVLNKARGEIAYTVDLLRTAAGEVRRLYGETFPNDNPDRMSLVIREPLGVVAVVSPYNAPLALLVKMAAFPLAAGNSVVIKPSEETPMIALAFVRLLLDAGLPKNAVNIVTGFGLGTGKPLVEHEDIDAIALTGSTQTGIAVGAAGMQKMRRMQLELGGKSALIILKDSDPHKAAKIAAQGIFTHAGQICMANSRILVEQEILKDFLVAFKAEAENLPIGDVESEKSFYGPLINQAAVSKVQAHVDSAVAKGATLLTGGQLLEGLVYQPTILLETPRNCDAWREESFAPMCSVIGVSSLDHAIEEANDSPFGLSAAVLTQNISRGMRAAKEIKAGSVHIGMHAFQSNALAPIGGFGMSGIGKSGGRYSTEEFTEQKWISIEVNE</sequence>
<comment type="similarity">
    <text evidence="1 5">Belongs to the aldehyde dehydrogenase family.</text>
</comment>
<evidence type="ECO:0000313" key="8">
    <source>
        <dbReference type="Proteomes" id="UP001268683"/>
    </source>
</evidence>
<evidence type="ECO:0000256" key="5">
    <source>
        <dbReference type="RuleBase" id="RU003345"/>
    </source>
</evidence>
<accession>A0AA52HAE2</accession>
<dbReference type="Gene3D" id="3.40.309.10">
    <property type="entry name" value="Aldehyde Dehydrogenase, Chain A, domain 2"/>
    <property type="match status" value="1"/>
</dbReference>
<evidence type="ECO:0000256" key="2">
    <source>
        <dbReference type="ARBA" id="ARBA00023002"/>
    </source>
</evidence>
<dbReference type="InterPro" id="IPR016161">
    <property type="entry name" value="Ald_DH/histidinol_DH"/>
</dbReference>
<reference evidence="7" key="1">
    <citation type="submission" date="2023-04" db="EMBL/GenBank/DDBJ databases">
        <title>Complete genome sequence of Temperatibacter marinus.</title>
        <authorList>
            <person name="Rong J.-C."/>
            <person name="Yi M.-L."/>
            <person name="Zhao Q."/>
        </authorList>
    </citation>
    <scope>NUCLEOTIDE SEQUENCE</scope>
    <source>
        <strain evidence="7">NBRC 110045</strain>
    </source>
</reference>
<gene>
    <name evidence="7" type="ORF">QGN29_03985</name>
</gene>
<keyword evidence="8" id="KW-1185">Reference proteome</keyword>
<proteinExistence type="inferred from homology"/>
<dbReference type="InterPro" id="IPR016162">
    <property type="entry name" value="Ald_DH_N"/>
</dbReference>
<dbReference type="EMBL" id="CP123872">
    <property type="protein sequence ID" value="WND03532.1"/>
    <property type="molecule type" value="Genomic_DNA"/>
</dbReference>
<evidence type="ECO:0000313" key="7">
    <source>
        <dbReference type="EMBL" id="WND03532.1"/>
    </source>
</evidence>
<dbReference type="EC" id="1.2.1.-" evidence="7"/>
<evidence type="ECO:0000259" key="6">
    <source>
        <dbReference type="Pfam" id="PF00171"/>
    </source>
</evidence>
<feature type="active site" evidence="4">
    <location>
        <position position="251"/>
    </location>
</feature>
<name>A0AA52HAE2_9PROT</name>
<dbReference type="PANTHER" id="PTHR42986">
    <property type="entry name" value="BENZALDEHYDE DEHYDROGENASE YFMT"/>
    <property type="match status" value="1"/>
</dbReference>
<dbReference type="InterPro" id="IPR015590">
    <property type="entry name" value="Aldehyde_DH_dom"/>
</dbReference>